<dbReference type="EMBL" id="NWSH01000008">
    <property type="protein sequence ID" value="PCG80945.1"/>
    <property type="molecule type" value="Genomic_DNA"/>
</dbReference>
<accession>A0A2A4K9I3</accession>
<sequence>MSGQDTVEQAIKVVKDIKLILQKGGFRLQKWASNSSKFLEQFDAEQHSKQVKIDMKLQGTALLGYGEDVNSAQWLCGGSIISERFILTAAHCSSTHRLGQISYAALGLLKRDDPSEFWKIYKIKRIIAHPEYRAPSKYNDIALLETKDEINFGRNILPACLDVGGDRTWFEASGWGRLGDNKDLANTLQVVGIETFSKEECAALYPPHRLMRNGYNHTTQMCLGRRDEIVDTCEGDSGGPLQYDLYQNRCVFHIAGVTSFGTSCGILGSAGIYTRVSHYVPWIESVVWPEETEAIIKEYNQILYELISSS</sequence>
<dbReference type="InterPro" id="IPR043504">
    <property type="entry name" value="Peptidase_S1_PA_chymotrypsin"/>
</dbReference>
<dbReference type="PRINTS" id="PR00722">
    <property type="entry name" value="CHYMOTRYPSIN"/>
</dbReference>
<keyword evidence="7" id="KW-0645">Protease</keyword>
<dbReference type="InterPro" id="IPR009003">
    <property type="entry name" value="Peptidase_S1_PA"/>
</dbReference>
<dbReference type="PROSITE" id="PS00135">
    <property type="entry name" value="TRYPSIN_SER"/>
    <property type="match status" value="1"/>
</dbReference>
<evidence type="ECO:0000259" key="8">
    <source>
        <dbReference type="PROSITE" id="PS50240"/>
    </source>
</evidence>
<dbReference type="Pfam" id="PF00089">
    <property type="entry name" value="Trypsin"/>
    <property type="match status" value="1"/>
</dbReference>
<name>A0A2A4K9I3_HELVI</name>
<dbReference type="STRING" id="7102.A0A2A4K9I3"/>
<dbReference type="CDD" id="cd00190">
    <property type="entry name" value="Tryp_SPc"/>
    <property type="match status" value="1"/>
</dbReference>
<dbReference type="PANTHER" id="PTHR24252:SF7">
    <property type="entry name" value="HYALIN"/>
    <property type="match status" value="1"/>
</dbReference>
<evidence type="ECO:0000256" key="1">
    <source>
        <dbReference type="ARBA" id="ARBA00004239"/>
    </source>
</evidence>
<dbReference type="GO" id="GO:0006508">
    <property type="term" value="P:proteolysis"/>
    <property type="evidence" value="ECO:0007669"/>
    <property type="project" value="UniProtKB-KW"/>
</dbReference>
<evidence type="ECO:0000313" key="9">
    <source>
        <dbReference type="EMBL" id="PCG80945.1"/>
    </source>
</evidence>
<reference evidence="9" key="1">
    <citation type="submission" date="2017-09" db="EMBL/GenBank/DDBJ databases">
        <title>Contemporary evolution of a Lepidopteran species, Heliothis virescens, in response to modern agricultural practices.</title>
        <authorList>
            <person name="Fritz M.L."/>
            <person name="Deyonke A.M."/>
            <person name="Papanicolaou A."/>
            <person name="Micinski S."/>
            <person name="Westbrook J."/>
            <person name="Gould F."/>
        </authorList>
    </citation>
    <scope>NUCLEOTIDE SEQUENCE [LARGE SCALE GENOMIC DNA]</scope>
    <source>
        <strain evidence="9">HvINT-</strain>
        <tissue evidence="9">Whole body</tissue>
    </source>
</reference>
<dbReference type="PANTHER" id="PTHR24252">
    <property type="entry name" value="ACROSIN-RELATED"/>
    <property type="match status" value="1"/>
</dbReference>
<keyword evidence="3" id="KW-1015">Disulfide bond</keyword>
<dbReference type="InterPro" id="IPR001314">
    <property type="entry name" value="Peptidase_S1A"/>
</dbReference>
<comment type="subcellular location">
    <subcellularLocation>
        <location evidence="1">Secreted</location>
        <location evidence="1">Extracellular space</location>
    </subcellularLocation>
</comment>
<dbReference type="SMART" id="SM00020">
    <property type="entry name" value="Tryp_SPc"/>
    <property type="match status" value="1"/>
</dbReference>
<dbReference type="PROSITE" id="PS50240">
    <property type="entry name" value="TRYPSIN_DOM"/>
    <property type="match status" value="1"/>
</dbReference>
<protein>
    <recommendedName>
        <fullName evidence="8">Peptidase S1 domain-containing protein</fullName>
    </recommendedName>
</protein>
<dbReference type="InterPro" id="IPR018114">
    <property type="entry name" value="TRYPSIN_HIS"/>
</dbReference>
<feature type="domain" description="Peptidase S1" evidence="8">
    <location>
        <begin position="22"/>
        <end position="288"/>
    </location>
</feature>
<evidence type="ECO:0000256" key="3">
    <source>
        <dbReference type="ARBA" id="ARBA00023157"/>
    </source>
</evidence>
<comment type="caution">
    <text evidence="9">The sequence shown here is derived from an EMBL/GenBank/DDBJ whole genome shotgun (WGS) entry which is preliminary data.</text>
</comment>
<dbReference type="PROSITE" id="PS00134">
    <property type="entry name" value="TRYPSIN_HIS"/>
    <property type="match status" value="1"/>
</dbReference>
<evidence type="ECO:0000256" key="5">
    <source>
        <dbReference type="ARBA" id="ARBA00055534"/>
    </source>
</evidence>
<dbReference type="InterPro" id="IPR033116">
    <property type="entry name" value="TRYPSIN_SER"/>
</dbReference>
<evidence type="ECO:0000256" key="4">
    <source>
        <dbReference type="ARBA" id="ARBA00023240"/>
    </source>
</evidence>
<evidence type="ECO:0000256" key="6">
    <source>
        <dbReference type="ARBA" id="ARBA00084094"/>
    </source>
</evidence>
<dbReference type="GO" id="GO:0005576">
    <property type="term" value="C:extracellular region"/>
    <property type="evidence" value="ECO:0007669"/>
    <property type="project" value="UniProtKB-SubCell"/>
</dbReference>
<keyword evidence="7" id="KW-0378">Hydrolase</keyword>
<dbReference type="GO" id="GO:0004252">
    <property type="term" value="F:serine-type endopeptidase activity"/>
    <property type="evidence" value="ECO:0007669"/>
    <property type="project" value="InterPro"/>
</dbReference>
<organism evidence="9">
    <name type="scientific">Heliothis virescens</name>
    <name type="common">Tobacco budworm moth</name>
    <dbReference type="NCBI Taxonomy" id="7102"/>
    <lineage>
        <taxon>Eukaryota</taxon>
        <taxon>Metazoa</taxon>
        <taxon>Ecdysozoa</taxon>
        <taxon>Arthropoda</taxon>
        <taxon>Hexapoda</taxon>
        <taxon>Insecta</taxon>
        <taxon>Pterygota</taxon>
        <taxon>Neoptera</taxon>
        <taxon>Endopterygota</taxon>
        <taxon>Lepidoptera</taxon>
        <taxon>Glossata</taxon>
        <taxon>Ditrysia</taxon>
        <taxon>Noctuoidea</taxon>
        <taxon>Noctuidae</taxon>
        <taxon>Heliothinae</taxon>
        <taxon>Heliothis</taxon>
    </lineage>
</organism>
<dbReference type="FunFam" id="2.40.10.10:FF:000068">
    <property type="entry name" value="transmembrane protease serine 2"/>
    <property type="match status" value="1"/>
</dbReference>
<dbReference type="GO" id="GO:0090729">
    <property type="term" value="F:toxin activity"/>
    <property type="evidence" value="ECO:0007669"/>
    <property type="project" value="UniProtKB-KW"/>
</dbReference>
<dbReference type="Gene3D" id="2.40.10.10">
    <property type="entry name" value="Trypsin-like serine proteases"/>
    <property type="match status" value="1"/>
</dbReference>
<proteinExistence type="predicted"/>
<keyword evidence="4" id="KW-1199">Hemostasis impairing toxin</keyword>
<keyword evidence="2" id="KW-0800">Toxin</keyword>
<gene>
    <name evidence="9" type="ORF">B5V51_12861</name>
</gene>
<evidence type="ECO:0000256" key="7">
    <source>
        <dbReference type="RuleBase" id="RU363034"/>
    </source>
</evidence>
<comment type="function">
    <text evidence="5">Fibrinolytic activity; shows preferential cleavage of Arg-Gly bonds in all three fibrinogen chains. Contact with the caterpillars causes severe bleeding, due the anticoagulant effect of the protein.</text>
</comment>
<keyword evidence="7" id="KW-0720">Serine protease</keyword>
<dbReference type="SUPFAM" id="SSF50494">
    <property type="entry name" value="Trypsin-like serine proteases"/>
    <property type="match status" value="1"/>
</dbReference>
<evidence type="ECO:0000256" key="2">
    <source>
        <dbReference type="ARBA" id="ARBA00022656"/>
    </source>
</evidence>
<dbReference type="AlphaFoldDB" id="A0A2A4K9I3"/>
<keyword evidence="6" id="KW-1205">Fibrinolytic toxin</keyword>
<dbReference type="InterPro" id="IPR001254">
    <property type="entry name" value="Trypsin_dom"/>
</dbReference>